<evidence type="ECO:0000256" key="3">
    <source>
        <dbReference type="ARBA" id="ARBA00022679"/>
    </source>
</evidence>
<dbReference type="PANTHER" id="PTHR12062">
    <property type="entry name" value="N-ACETYLGLUCOSAMINYLTRANSFERASE VI"/>
    <property type="match status" value="1"/>
</dbReference>
<dbReference type="Pfam" id="PF23524">
    <property type="entry name" value="MGAT4A_C"/>
    <property type="match status" value="1"/>
</dbReference>
<evidence type="ECO:0000259" key="5">
    <source>
        <dbReference type="Pfam" id="PF23524"/>
    </source>
</evidence>
<dbReference type="PANTHER" id="PTHR12062:SF11">
    <property type="entry name" value="ALPHA-1,3-MANNOSYL-GLYCOPROTEIN 4-BETA-N-ACETYLGLUCOSAMINYLTRANSFERASE-LIKE PROTEIN MGAT4E"/>
    <property type="match status" value="1"/>
</dbReference>
<feature type="domain" description="MGAT4 A/B/C C-terminal" evidence="5">
    <location>
        <begin position="329"/>
        <end position="455"/>
    </location>
</feature>
<gene>
    <name evidence="7" type="primary">LOC106523019</name>
</gene>
<dbReference type="InParanoid" id="A0A2I4BVK3"/>
<dbReference type="GO" id="GO:0006487">
    <property type="term" value="P:protein N-linked glycosylation"/>
    <property type="evidence" value="ECO:0007669"/>
    <property type="project" value="TreeGrafter"/>
</dbReference>
<dbReference type="FunCoup" id="A0A2I4BVK3">
    <property type="interactions" value="905"/>
</dbReference>
<comment type="pathway">
    <text evidence="1">Protein modification; protein glycosylation.</text>
</comment>
<protein>
    <submittedName>
        <fullName evidence="7">Alpha-1,3-mannosyl-glycoprotein 4-beta-N-acetylglucosaminyltransferase C</fullName>
    </submittedName>
</protein>
<dbReference type="InterPro" id="IPR057279">
    <property type="entry name" value="MGAT4"/>
</dbReference>
<dbReference type="InterPro" id="IPR056576">
    <property type="entry name" value="MGAT4_A/B/C_C"/>
</dbReference>
<reference evidence="7" key="1">
    <citation type="submission" date="2025-08" db="UniProtKB">
        <authorList>
            <consortium name="RefSeq"/>
        </authorList>
    </citation>
    <scope>IDENTIFICATION</scope>
    <source>
        <strain evidence="7">Quisiro</strain>
        <tissue evidence="7">Liver</tissue>
    </source>
</reference>
<dbReference type="KEGG" id="alim:106523019"/>
<evidence type="ECO:0000256" key="1">
    <source>
        <dbReference type="ARBA" id="ARBA00004922"/>
    </source>
</evidence>
<sequence length="466" mass="52993">MPRFFRKKKKNVALAVLLLLVTGLYFFSHSDFSGMVPRRSLKVIPKELSWQVERLISKESWVEQGNFLPLNVSYQLLAGAPSTHQRFLTVGLSSVKRQKGSYLVPTLRSLFSQSSPEERSSMVVVVLLADFDTSWRIATVTEIKTAFASELEQGQLVVIHVPQDWYPPLTGLKRNYNDPPNRVMFRSKQNLDYSFLVHYCASLGEYYLQLEDDVSSAKNFLSTMRRRIEEQNSKKGTWATLEFSALGYIGKLYRSAHLPLLARFLFLFYQEMPCDWLMSHFRELMTQKETILFKPSLFQHMGTFSSFQGIYNKLKDKFFEDGVYTNPSADVYSNMSTYQKNYPKLAWEAGEGFFWGRSPDKGSHLTVVFHEPAVVTGVLVETGSGGKDLLESAQVELGRDVVASGSERSCRDFQSLGVLQNGAFESQSVEKLHETASSCLRVLVTAAQKDWVIVRKIRITTKSSTS</sequence>
<keyword evidence="6" id="KW-1185">Reference proteome</keyword>
<keyword evidence="2" id="KW-0328">Glycosyltransferase</keyword>
<evidence type="ECO:0000256" key="2">
    <source>
        <dbReference type="ARBA" id="ARBA00022676"/>
    </source>
</evidence>
<dbReference type="Proteomes" id="UP000192220">
    <property type="component" value="Unplaced"/>
</dbReference>
<evidence type="ECO:0000259" key="4">
    <source>
        <dbReference type="Pfam" id="PF04666"/>
    </source>
</evidence>
<dbReference type="STRING" id="52670.A0A2I4BVK3"/>
<dbReference type="GeneID" id="106523019"/>
<name>A0A2I4BVK3_AUSLI</name>
<dbReference type="OrthoDB" id="2016523at2759"/>
<dbReference type="GO" id="GO:0008375">
    <property type="term" value="F:acetylglucosaminyltransferase activity"/>
    <property type="evidence" value="ECO:0007669"/>
    <property type="project" value="TreeGrafter"/>
</dbReference>
<evidence type="ECO:0000313" key="7">
    <source>
        <dbReference type="RefSeq" id="XP_013871753.1"/>
    </source>
</evidence>
<feature type="domain" description="MGAT4 conserved region" evidence="4">
    <location>
        <begin position="71"/>
        <end position="319"/>
    </location>
</feature>
<organism evidence="6 7">
    <name type="scientific">Austrofundulus limnaeus</name>
    <name type="common">Annual killifish</name>
    <dbReference type="NCBI Taxonomy" id="52670"/>
    <lineage>
        <taxon>Eukaryota</taxon>
        <taxon>Metazoa</taxon>
        <taxon>Chordata</taxon>
        <taxon>Craniata</taxon>
        <taxon>Vertebrata</taxon>
        <taxon>Euteleostomi</taxon>
        <taxon>Actinopterygii</taxon>
        <taxon>Neopterygii</taxon>
        <taxon>Teleostei</taxon>
        <taxon>Neoteleostei</taxon>
        <taxon>Acanthomorphata</taxon>
        <taxon>Ovalentaria</taxon>
        <taxon>Atherinomorphae</taxon>
        <taxon>Cyprinodontiformes</taxon>
        <taxon>Rivulidae</taxon>
        <taxon>Austrofundulus</taxon>
    </lineage>
</organism>
<dbReference type="AlphaFoldDB" id="A0A2I4BVK3"/>
<dbReference type="Pfam" id="PF04666">
    <property type="entry name" value="MGAT4_cons"/>
    <property type="match status" value="1"/>
</dbReference>
<proteinExistence type="predicted"/>
<accession>A0A2I4BVK3</accession>
<dbReference type="InterPro" id="IPR006759">
    <property type="entry name" value="Glyco_transf_54"/>
</dbReference>
<dbReference type="RefSeq" id="XP_013871753.1">
    <property type="nucleotide sequence ID" value="XM_014016299.1"/>
</dbReference>
<keyword evidence="3" id="KW-0808">Transferase</keyword>
<evidence type="ECO:0000313" key="6">
    <source>
        <dbReference type="Proteomes" id="UP000192220"/>
    </source>
</evidence>